<comment type="caution">
    <text evidence="4">The sequence shown here is derived from an EMBL/GenBank/DDBJ whole genome shotgun (WGS) entry which is preliminary data.</text>
</comment>
<dbReference type="Pfam" id="PF17919">
    <property type="entry name" value="RT_RNaseH_2"/>
    <property type="match status" value="1"/>
</dbReference>
<dbReference type="InterPro" id="IPR043128">
    <property type="entry name" value="Rev_trsase/Diguanyl_cyclase"/>
</dbReference>
<dbReference type="InterPro" id="IPR012337">
    <property type="entry name" value="RNaseH-like_sf"/>
</dbReference>
<dbReference type="Gene3D" id="3.30.70.270">
    <property type="match status" value="1"/>
</dbReference>
<feature type="domain" description="Integrase catalytic" evidence="3">
    <location>
        <begin position="374"/>
        <end position="544"/>
    </location>
</feature>
<accession>A0A9Q3K5V5</accession>
<dbReference type="PANTHER" id="PTHR37984">
    <property type="entry name" value="PROTEIN CBG26694"/>
    <property type="match status" value="1"/>
</dbReference>
<dbReference type="EMBL" id="AVOT02096067">
    <property type="protein sequence ID" value="MBW0575338.1"/>
    <property type="molecule type" value="Genomic_DNA"/>
</dbReference>
<keyword evidence="2" id="KW-0511">Multifunctional enzyme</keyword>
<evidence type="ECO:0000256" key="2">
    <source>
        <dbReference type="ARBA" id="ARBA00023268"/>
    </source>
</evidence>
<dbReference type="InterPro" id="IPR041577">
    <property type="entry name" value="RT_RNaseH_2"/>
</dbReference>
<dbReference type="Pfam" id="PF17921">
    <property type="entry name" value="Integrase_H2C2"/>
    <property type="match status" value="1"/>
</dbReference>
<dbReference type="InterPro" id="IPR036397">
    <property type="entry name" value="RNaseH_sf"/>
</dbReference>
<evidence type="ECO:0000256" key="1">
    <source>
        <dbReference type="ARBA" id="ARBA00022884"/>
    </source>
</evidence>
<keyword evidence="5" id="KW-1185">Reference proteome</keyword>
<keyword evidence="1" id="KW-0694">RNA-binding</keyword>
<name>A0A9Q3K5V5_9BASI</name>
<dbReference type="PANTHER" id="PTHR37984:SF5">
    <property type="entry name" value="PROTEIN NYNRIN-LIKE"/>
    <property type="match status" value="1"/>
</dbReference>
<dbReference type="InterPro" id="IPR001584">
    <property type="entry name" value="Integrase_cat-core"/>
</dbReference>
<evidence type="ECO:0000313" key="5">
    <source>
        <dbReference type="Proteomes" id="UP000765509"/>
    </source>
</evidence>
<proteinExistence type="predicted"/>
<dbReference type="SUPFAM" id="SSF56672">
    <property type="entry name" value="DNA/RNA polymerases"/>
    <property type="match status" value="1"/>
</dbReference>
<dbReference type="GO" id="GO:0015074">
    <property type="term" value="P:DNA integration"/>
    <property type="evidence" value="ECO:0007669"/>
    <property type="project" value="InterPro"/>
</dbReference>
<dbReference type="Gene3D" id="3.30.420.10">
    <property type="entry name" value="Ribonuclease H-like superfamily/Ribonuclease H"/>
    <property type="match status" value="1"/>
</dbReference>
<dbReference type="InterPro" id="IPR050951">
    <property type="entry name" value="Retrovirus_Pol_polyprotein"/>
</dbReference>
<dbReference type="GO" id="GO:0005634">
    <property type="term" value="C:nucleus"/>
    <property type="evidence" value="ECO:0007669"/>
    <property type="project" value="UniProtKB-ARBA"/>
</dbReference>
<gene>
    <name evidence="4" type="ORF">O181_115053</name>
</gene>
<dbReference type="Gene3D" id="1.10.340.70">
    <property type="match status" value="1"/>
</dbReference>
<dbReference type="InterPro" id="IPR043502">
    <property type="entry name" value="DNA/RNA_pol_sf"/>
</dbReference>
<dbReference type="Proteomes" id="UP000765509">
    <property type="component" value="Unassembled WGS sequence"/>
</dbReference>
<dbReference type="OrthoDB" id="2595244at2759"/>
<dbReference type="FunFam" id="3.30.70.270:FF:000020">
    <property type="entry name" value="Transposon Tf2-6 polyprotein-like Protein"/>
    <property type="match status" value="1"/>
</dbReference>
<dbReference type="GO" id="GO:0003824">
    <property type="term" value="F:catalytic activity"/>
    <property type="evidence" value="ECO:0007669"/>
    <property type="project" value="UniProtKB-KW"/>
</dbReference>
<sequence>MKISLKKCNFGFEELKALGHIVSGLSLGIDKNKVVAVLLEPIPQNKKEILSFLGFASYYRQHLKDFAILAKSLYRICDQQTVFEMTQERIKAYEKIRKSLREAPLLLMPDWKIPFKLYIDACVVGLGAALHQVKIIDEKPTEGPFFEVITDFNAVKSLLNMKTPNRPMLRWKIAIEEYRGNMTIVHKAGKIHKNTAVLSTWALANTPDNPAYVPLEADPQIPIEGINITDIWPEFFEGVRESYKQNKNCHILTSLLDKDFKDKSLVNAMDEVWKNSYFEGGFQLFDGVTYHRTKYSCVMTLCSRLLINTIVHEFHDSIYSGNLSENRTLEKVKNYEWWPSWRKETIEYCHTCDRCQNANRSTGKKFVLTIHIQEPKSPWEVVHMYWVTALPPSGDRSYNACLVIVERYSKTPIFLPCHKDDTAVDTALLLWSRVISHTRLFKNIRSERDPKFTSALWTNLHRLFGTKLSFSTEYHPQTDGLAEGMIQTLEDMIKGYCSYGLEFKYLDGSTHDWCTLILSLELEYKTSVHSSTGQTPAMLEKGWNPRLPGDIMRKDFININHTASSFKILLDKVKHHVKQIMSVRCDYETDGNITMNQQYCVCSYEI</sequence>
<dbReference type="AlphaFoldDB" id="A0A9Q3K5V5"/>
<dbReference type="GO" id="GO:0003723">
    <property type="term" value="F:RNA binding"/>
    <property type="evidence" value="ECO:0007669"/>
    <property type="project" value="UniProtKB-KW"/>
</dbReference>
<dbReference type="PROSITE" id="PS50994">
    <property type="entry name" value="INTEGRASE"/>
    <property type="match status" value="1"/>
</dbReference>
<evidence type="ECO:0000259" key="3">
    <source>
        <dbReference type="PROSITE" id="PS50994"/>
    </source>
</evidence>
<dbReference type="InterPro" id="IPR041588">
    <property type="entry name" value="Integrase_H2C2"/>
</dbReference>
<dbReference type="SUPFAM" id="SSF53098">
    <property type="entry name" value="Ribonuclease H-like"/>
    <property type="match status" value="1"/>
</dbReference>
<evidence type="ECO:0000313" key="4">
    <source>
        <dbReference type="EMBL" id="MBW0575338.1"/>
    </source>
</evidence>
<protein>
    <recommendedName>
        <fullName evidence="3">Integrase catalytic domain-containing protein</fullName>
    </recommendedName>
</protein>
<organism evidence="4 5">
    <name type="scientific">Austropuccinia psidii MF-1</name>
    <dbReference type="NCBI Taxonomy" id="1389203"/>
    <lineage>
        <taxon>Eukaryota</taxon>
        <taxon>Fungi</taxon>
        <taxon>Dikarya</taxon>
        <taxon>Basidiomycota</taxon>
        <taxon>Pucciniomycotina</taxon>
        <taxon>Pucciniomycetes</taxon>
        <taxon>Pucciniales</taxon>
        <taxon>Sphaerophragmiaceae</taxon>
        <taxon>Austropuccinia</taxon>
    </lineage>
</organism>
<reference evidence="4" key="1">
    <citation type="submission" date="2021-03" db="EMBL/GenBank/DDBJ databases">
        <title>Draft genome sequence of rust myrtle Austropuccinia psidii MF-1, a brazilian biotype.</title>
        <authorList>
            <person name="Quecine M.C."/>
            <person name="Pachon D.M.R."/>
            <person name="Bonatelli M.L."/>
            <person name="Correr F.H."/>
            <person name="Franceschini L.M."/>
            <person name="Leite T.F."/>
            <person name="Margarido G.R.A."/>
            <person name="Almeida C.A."/>
            <person name="Ferrarezi J.A."/>
            <person name="Labate C.A."/>
        </authorList>
    </citation>
    <scope>NUCLEOTIDE SEQUENCE</scope>
    <source>
        <strain evidence="4">MF-1</strain>
    </source>
</reference>